<dbReference type="GO" id="GO:0016817">
    <property type="term" value="F:hydrolase activity, acting on acid anhydrides"/>
    <property type="evidence" value="ECO:0007669"/>
    <property type="project" value="InterPro"/>
</dbReference>
<sequence>MVKGFKIEEVASLCTSGDALFARRLPSGGCQFFAWPGTPLAIASNAITSMPDTIRTVHAVFGRKNTPIDIVVDVDCPVPQEHWSMHKIRPYQLQVMETVCSVLKEEVEKIGEQIETQVVLNSPNLKKASFHIHTKLKDVAFRDYDSLHGFLAGFHQRIPTVDLQIYRPNGMLRMFSSMKENHTSAMVVFEDARWNIGFPNGVVPPEAAALHSVCIREPGTYSRLLTFTPPAAKPFEPRTRDNNNKNNYNADLSKDAYEEGDVQETVKIIPVPLPYSKQEAIDNASRWLRAATEFEVMEWRQWVSLGITAFRVAYHFRDANLKRPAMDEMLDAWVEASRQCPTKFKPGDCERHWATFDVEKLAKGGEADWWLAYQRLGRLQVSGKENIALDEERRAKRHRRP</sequence>
<keyword evidence="3" id="KW-1185">Reference proteome</keyword>
<organism evidence="2 3">
    <name type="scientific">Angomonas deanei</name>
    <dbReference type="NCBI Taxonomy" id="59799"/>
    <lineage>
        <taxon>Eukaryota</taxon>
        <taxon>Discoba</taxon>
        <taxon>Euglenozoa</taxon>
        <taxon>Kinetoplastea</taxon>
        <taxon>Metakinetoplastina</taxon>
        <taxon>Trypanosomatida</taxon>
        <taxon>Trypanosomatidae</taxon>
        <taxon>Strigomonadinae</taxon>
        <taxon>Angomonas</taxon>
    </lineage>
</organism>
<dbReference type="Proteomes" id="UP000515908">
    <property type="component" value="Chromosome 18"/>
</dbReference>
<reference evidence="2 3" key="1">
    <citation type="submission" date="2020-08" db="EMBL/GenBank/DDBJ databases">
        <authorList>
            <person name="Newling K."/>
            <person name="Davey J."/>
            <person name="Forrester S."/>
        </authorList>
    </citation>
    <scope>NUCLEOTIDE SEQUENCE [LARGE SCALE GENOMIC DNA]</scope>
    <source>
        <strain evidence="3">Crithidia deanei Carvalho (ATCC PRA-265)</strain>
    </source>
</reference>
<dbReference type="Pfam" id="PF08707">
    <property type="entry name" value="PriCT_2"/>
    <property type="match status" value="1"/>
</dbReference>
<feature type="domain" description="Primase C-terminal 2" evidence="1">
    <location>
        <begin position="285"/>
        <end position="359"/>
    </location>
</feature>
<proteinExistence type="predicted"/>
<protein>
    <submittedName>
        <fullName evidence="2">Primase C terminal 2 (PriCT-2), putative</fullName>
    </submittedName>
</protein>
<dbReference type="AlphaFoldDB" id="S9WPZ7"/>
<dbReference type="EMBL" id="LR877162">
    <property type="protein sequence ID" value="CAD2220683.1"/>
    <property type="molecule type" value="Genomic_DNA"/>
</dbReference>
<accession>S9WPZ7</accession>
<evidence type="ECO:0000259" key="1">
    <source>
        <dbReference type="Pfam" id="PF08707"/>
    </source>
</evidence>
<dbReference type="VEuPathDB" id="TriTrypDB:ADEAN_000820500"/>
<evidence type="ECO:0000313" key="2">
    <source>
        <dbReference type="EMBL" id="CAD2220683.1"/>
    </source>
</evidence>
<dbReference type="OrthoDB" id="277469at2759"/>
<dbReference type="InterPro" id="IPR014819">
    <property type="entry name" value="PriCT_2"/>
</dbReference>
<name>S9WPZ7_9TRYP</name>
<evidence type="ECO:0000313" key="3">
    <source>
        <dbReference type="Proteomes" id="UP000515908"/>
    </source>
</evidence>
<gene>
    <name evidence="2" type="ORF">ADEAN_000820500</name>
</gene>